<name>A0A1E7DQ74_9BACI</name>
<feature type="region of interest" description="Disordered" evidence="1">
    <location>
        <begin position="163"/>
        <end position="185"/>
    </location>
</feature>
<comment type="caution">
    <text evidence="3">The sequence shown here is derived from an EMBL/GenBank/DDBJ whole genome shotgun (WGS) entry which is preliminary data.</text>
</comment>
<dbReference type="InterPro" id="IPR052399">
    <property type="entry name" value="Phage_Baseplate_Assmbl_Protein"/>
</dbReference>
<gene>
    <name evidence="3" type="ORF">BA724_04225</name>
</gene>
<dbReference type="PANTHER" id="PTHR37829:SF3">
    <property type="entry name" value="PROTEIN JAYE-RELATED"/>
    <property type="match status" value="1"/>
</dbReference>
<dbReference type="PANTHER" id="PTHR37829">
    <property type="entry name" value="PHAGE-LIKE ELEMENT PBSX PROTEIN XKDT"/>
    <property type="match status" value="1"/>
</dbReference>
<dbReference type="EMBL" id="MAMP01000020">
    <property type="protein sequence ID" value="OES45221.1"/>
    <property type="molecule type" value="Genomic_DNA"/>
</dbReference>
<dbReference type="STRING" id="1714016.BA724_04225"/>
<accession>A0A1E7DQ74</accession>
<sequence length="392" mass="42326">MALDKNGYKRKTYDELLTEMQTRAKELFGENTNVSNRSVIGILLRIMAWFLSLVWEDNEDVYYSASINSATGASLDRLLPYGGISRNSEGYAEGPLLINGTPNYTLLQGFQVTNPSDVFFETIEDVTLDANGSGTVTIRAVEPGITGNVGVGQVTIIVNPDANIDSVTNPEETANGREKETDTESKDRYAVSVEGLGSATLPSVRANLLKLPGVRAAQVIENYTMETVNGQPAKSIQAFVLGGIDQEIAETVFTTKAGGIEPFGTITKTVLDLSGYEHIVRFSRAEEVLIRIRVTIQKNNAFPADGGDQVRSALVRFIGGEDISGALYAGLSMGDDVIYSRIIAQIYKVEGIDDVQLELSADGINYVSSNIAIGLQQVAQTDSDFIEVTANV</sequence>
<feature type="domain" description="Baseplate protein J-like barrel" evidence="2">
    <location>
        <begin position="97"/>
        <end position="176"/>
    </location>
</feature>
<dbReference type="AlphaFoldDB" id="A0A1E7DQ74"/>
<dbReference type="Proteomes" id="UP000095658">
    <property type="component" value="Unassembled WGS sequence"/>
</dbReference>
<evidence type="ECO:0000313" key="3">
    <source>
        <dbReference type="EMBL" id="OES45221.1"/>
    </source>
</evidence>
<dbReference type="InterPro" id="IPR006949">
    <property type="entry name" value="Barrel_Baseplate_J-like"/>
</dbReference>
<organism evidence="3 4">
    <name type="scientific">Domibacillus iocasae</name>
    <dbReference type="NCBI Taxonomy" id="1714016"/>
    <lineage>
        <taxon>Bacteria</taxon>
        <taxon>Bacillati</taxon>
        <taxon>Bacillota</taxon>
        <taxon>Bacilli</taxon>
        <taxon>Bacillales</taxon>
        <taxon>Bacillaceae</taxon>
        <taxon>Domibacillus</taxon>
    </lineage>
</organism>
<protein>
    <recommendedName>
        <fullName evidence="2">Baseplate protein J-like barrel domain-containing protein</fullName>
    </recommendedName>
</protein>
<feature type="compositionally biased region" description="Basic and acidic residues" evidence="1">
    <location>
        <begin position="174"/>
        <end position="185"/>
    </location>
</feature>
<evidence type="ECO:0000256" key="1">
    <source>
        <dbReference type="SAM" id="MobiDB-lite"/>
    </source>
</evidence>
<evidence type="ECO:0000313" key="4">
    <source>
        <dbReference type="Proteomes" id="UP000095658"/>
    </source>
</evidence>
<proteinExistence type="predicted"/>
<reference evidence="3 4" key="1">
    <citation type="submission" date="2016-06" db="EMBL/GenBank/DDBJ databases">
        <title>Domibacillus iocasae genome sequencing.</title>
        <authorList>
            <person name="Verma A."/>
            <person name="Pal Y."/>
            <person name="Ojha A.K."/>
            <person name="Krishnamurthi S."/>
        </authorList>
    </citation>
    <scope>NUCLEOTIDE SEQUENCE [LARGE SCALE GENOMIC DNA]</scope>
    <source>
        <strain evidence="3 4">DSM 29979</strain>
    </source>
</reference>
<keyword evidence="4" id="KW-1185">Reference proteome</keyword>
<dbReference type="Pfam" id="PF04865">
    <property type="entry name" value="Baseplate_J"/>
    <property type="match status" value="1"/>
</dbReference>
<evidence type="ECO:0000259" key="2">
    <source>
        <dbReference type="Pfam" id="PF04865"/>
    </source>
</evidence>
<dbReference type="OrthoDB" id="7904838at2"/>
<dbReference type="RefSeq" id="WP_069938102.1">
    <property type="nucleotide sequence ID" value="NZ_MAMP01000020.1"/>
</dbReference>